<dbReference type="PANTHER" id="PTHR38451:SF1">
    <property type="entry name" value="TRNA (ADENINE(22)-N(1))-METHYLTRANSFERASE"/>
    <property type="match status" value="1"/>
</dbReference>
<evidence type="ECO:0000256" key="1">
    <source>
        <dbReference type="SAM" id="Coils"/>
    </source>
</evidence>
<keyword evidence="2" id="KW-0808">Transferase</keyword>
<dbReference type="InterPro" id="IPR006901">
    <property type="entry name" value="TrmK"/>
</dbReference>
<dbReference type="GO" id="GO:0032259">
    <property type="term" value="P:methylation"/>
    <property type="evidence" value="ECO:0007669"/>
    <property type="project" value="UniProtKB-KW"/>
</dbReference>
<name>A0A0A6V990_9BACI</name>
<dbReference type="InterPro" id="IPR029063">
    <property type="entry name" value="SAM-dependent_MTases_sf"/>
</dbReference>
<reference evidence="2 4" key="1">
    <citation type="submission" date="2014-10" db="EMBL/GenBank/DDBJ databases">
        <title>Draft genome of phytase producing Bacillus ginsengihumi strain M2.11.</title>
        <authorList>
            <person name="Toymentseva A."/>
            <person name="Boulygina E.A."/>
            <person name="Kazakov S.V."/>
            <person name="Kayumov I."/>
            <person name="Suleimanova A.D."/>
            <person name="Mardanova A.M."/>
            <person name="Maria S.N."/>
            <person name="Sergey M.Y."/>
            <person name="Sharipova M.R."/>
        </authorList>
    </citation>
    <scope>NUCLEOTIDE SEQUENCE [LARGE SCALE GENOMIC DNA]</scope>
    <source>
        <strain evidence="2 4">M2.11</strain>
    </source>
</reference>
<dbReference type="Proteomes" id="UP000030588">
    <property type="component" value="Unassembled WGS sequence"/>
</dbReference>
<organism evidence="2 4">
    <name type="scientific">Heyndrickxia ginsengihumi</name>
    <dbReference type="NCBI Taxonomy" id="363870"/>
    <lineage>
        <taxon>Bacteria</taxon>
        <taxon>Bacillati</taxon>
        <taxon>Bacillota</taxon>
        <taxon>Bacilli</taxon>
        <taxon>Bacillales</taxon>
        <taxon>Bacillaceae</taxon>
        <taxon>Heyndrickxia</taxon>
    </lineage>
</organism>
<reference evidence="3" key="2">
    <citation type="submission" date="2020-02" db="EMBL/GenBank/DDBJ databases">
        <authorList>
            <person name="Feng H."/>
        </authorList>
    </citation>
    <scope>NUCLEOTIDE SEQUENCE [LARGE SCALE GENOMIC DNA]</scope>
    <source>
        <strain evidence="3">Gsoil 114</strain>
    </source>
</reference>
<dbReference type="Proteomes" id="UP000476934">
    <property type="component" value="Unassembled WGS sequence"/>
</dbReference>
<proteinExistence type="predicted"/>
<dbReference type="SUPFAM" id="SSF53335">
    <property type="entry name" value="S-adenosyl-L-methionine-dependent methyltransferases"/>
    <property type="match status" value="1"/>
</dbReference>
<dbReference type="EMBL" id="JRUN01000091">
    <property type="protein sequence ID" value="KHD84151.1"/>
    <property type="molecule type" value="Genomic_DNA"/>
</dbReference>
<dbReference type="Pfam" id="PF04816">
    <property type="entry name" value="TrmK"/>
    <property type="match status" value="1"/>
</dbReference>
<evidence type="ECO:0000313" key="2">
    <source>
        <dbReference type="EMBL" id="KHD84151.1"/>
    </source>
</evidence>
<dbReference type="OrthoDB" id="5881184at2"/>
<evidence type="ECO:0000313" key="4">
    <source>
        <dbReference type="Proteomes" id="UP000030588"/>
    </source>
</evidence>
<dbReference type="EMBL" id="JAAIWK010000008">
    <property type="protein sequence ID" value="NEY19686.1"/>
    <property type="molecule type" value="Genomic_DNA"/>
</dbReference>
<evidence type="ECO:0000313" key="3">
    <source>
        <dbReference type="EMBL" id="NEY19686.1"/>
    </source>
</evidence>
<dbReference type="STRING" id="363870.NG54_17330"/>
<dbReference type="PANTHER" id="PTHR38451">
    <property type="entry name" value="TRNA (ADENINE(22)-N(1))-METHYLTRANSFERASE"/>
    <property type="match status" value="1"/>
</dbReference>
<dbReference type="Gene3D" id="1.10.287.1890">
    <property type="match status" value="1"/>
</dbReference>
<dbReference type="RefSeq" id="WP_025726685.1">
    <property type="nucleotide sequence ID" value="NZ_JAAIWK010000008.1"/>
</dbReference>
<evidence type="ECO:0000313" key="5">
    <source>
        <dbReference type="Proteomes" id="UP000476934"/>
    </source>
</evidence>
<keyword evidence="1" id="KW-0175">Coiled coil</keyword>
<reference evidence="3 5" key="3">
    <citation type="submission" date="2020-03" db="EMBL/GenBank/DDBJ databases">
        <title>Bacillus aquiflavi sp. nov., isolated from yellow water of strong flavor Chinese baijiu in Yibin region of China.</title>
        <authorList>
            <person name="Xie J."/>
        </authorList>
    </citation>
    <scope>NUCLEOTIDE SEQUENCE [LARGE SCALE GENOMIC DNA]</scope>
    <source>
        <strain evidence="3 5">Gsoil 114</strain>
    </source>
</reference>
<dbReference type="Gene3D" id="3.40.50.150">
    <property type="entry name" value="Vaccinia Virus protein VP39"/>
    <property type="match status" value="1"/>
</dbReference>
<dbReference type="PIRSF" id="PIRSF018637">
    <property type="entry name" value="TrmK"/>
    <property type="match status" value="1"/>
</dbReference>
<dbReference type="AlphaFoldDB" id="A0A0A6V990"/>
<feature type="coiled-coil region" evidence="1">
    <location>
        <begin position="188"/>
        <end position="231"/>
    </location>
</feature>
<comment type="caution">
    <text evidence="2">The sequence shown here is derived from an EMBL/GenBank/DDBJ whole genome shotgun (WGS) entry which is preliminary data.</text>
</comment>
<gene>
    <name evidence="3" type="ORF">G4D61_06835</name>
    <name evidence="2" type="ORF">NG54_17330</name>
</gene>
<accession>A0A0A6V990</accession>
<protein>
    <submittedName>
        <fullName evidence="2">SAM-dependent methyltransferase</fullName>
    </submittedName>
    <submittedName>
        <fullName evidence="3">tRNA (Adenine-N(1))-methyltransferase</fullName>
    </submittedName>
</protein>
<keyword evidence="2" id="KW-0489">Methyltransferase</keyword>
<keyword evidence="5" id="KW-1185">Reference proteome</keyword>
<dbReference type="GO" id="GO:0160105">
    <property type="term" value="F:tRNA (adenine(22)-N1)-methyltransferase activity"/>
    <property type="evidence" value="ECO:0007669"/>
    <property type="project" value="InterPro"/>
</dbReference>
<sequence length="233" mass="26150">MNSDKLSRRLECVASYIPKESTLADIGSDHAYLPCYCVKQGIASFAVAGEVVKGPYLSALSHVKELDLEKQIQVRQGDGLEVISQGEVDCITIAGMGGSLITSILENGKEKLPGVKRLILQPNVGSIHIRKWCQKNNWEIIAEQILEEDGKIYEVIVADYVLKHPEKLSAPELLMGPFLIREKSNVFQQKWNAEVKQWKSILQKLNEASETKELEEKKNELKTKIAYVEEVLS</sequence>